<dbReference type="HOGENOM" id="CLU_002333_7_0_4"/>
<dbReference type="EMBL" id="CP004885">
    <property type="protein sequence ID" value="AGX88383.1"/>
    <property type="molecule type" value="Genomic_DNA"/>
</dbReference>
<keyword evidence="6 8" id="KW-0269">Exonuclease</keyword>
<protein>
    <recommendedName>
        <fullName evidence="8">Ribonuclease R</fullName>
        <shortName evidence="8">RNase R</shortName>
        <ecNumber evidence="8">3.1.13.1</ecNumber>
    </recommendedName>
</protein>
<dbReference type="InterPro" id="IPR001900">
    <property type="entry name" value="RNase_II/R"/>
</dbReference>
<dbReference type="STRING" id="946483.Cenrod_2321"/>
<dbReference type="PROSITE" id="PS01175">
    <property type="entry name" value="RIBONUCLEASE_II"/>
    <property type="match status" value="1"/>
</dbReference>
<gene>
    <name evidence="8" type="primary">rnr</name>
    <name evidence="10" type="ORF">Cenrod_2321</name>
</gene>
<dbReference type="InterPro" id="IPR022966">
    <property type="entry name" value="RNase_II/R_CS"/>
</dbReference>
<keyword evidence="3 8" id="KW-0963">Cytoplasm</keyword>
<evidence type="ECO:0000256" key="6">
    <source>
        <dbReference type="ARBA" id="ARBA00022839"/>
    </source>
</evidence>
<proteinExistence type="inferred from homology"/>
<evidence type="ECO:0000313" key="10">
    <source>
        <dbReference type="EMBL" id="AGX88383.1"/>
    </source>
</evidence>
<dbReference type="KEGG" id="cbx:Cenrod_2321"/>
<dbReference type="Pfam" id="PF00773">
    <property type="entry name" value="RNB"/>
    <property type="match status" value="1"/>
</dbReference>
<dbReference type="RefSeq" id="WP_022775926.1">
    <property type="nucleotide sequence ID" value="NC_022576.1"/>
</dbReference>
<dbReference type="CDD" id="cd04471">
    <property type="entry name" value="S1_RNase_R"/>
    <property type="match status" value="1"/>
</dbReference>
<evidence type="ECO:0000256" key="7">
    <source>
        <dbReference type="ARBA" id="ARBA00022884"/>
    </source>
</evidence>
<dbReference type="InterPro" id="IPR040476">
    <property type="entry name" value="CSD2"/>
</dbReference>
<reference evidence="10 11" key="1">
    <citation type="journal article" date="2013" name="Genome Biol.">
        <title>Genomic analysis reveals key aspects of prokaryotic symbiosis in the phototrophic consortium "Chlorochromatium aggregatum".</title>
        <authorList>
            <person name="Liu Z."/>
            <person name="Muller J."/>
            <person name="Li T."/>
            <person name="Alvey R.M."/>
            <person name="Vogl K."/>
            <person name="Frigaard N.U."/>
            <person name="Rockwell N.C."/>
            <person name="Boyd E.S."/>
            <person name="Tomsho L.P."/>
            <person name="Schuster S.C."/>
            <person name="Henke P."/>
            <person name="Rohde M."/>
            <person name="Overmann J."/>
            <person name="Bryant D.A."/>
        </authorList>
    </citation>
    <scope>NUCLEOTIDE SEQUENCE [LARGE SCALE GENOMIC DNA]</scope>
    <source>
        <strain evidence="10">CR</strain>
    </source>
</reference>
<keyword evidence="5 8" id="KW-0378">Hydrolase</keyword>
<dbReference type="AlphaFoldDB" id="U5NDV0"/>
<sequence>MADNTADGVVHGHRSGHGFVVRDDGGADIYLSPLEMRAVLHLDRVRVSIVQEQNAHRGHRGQRNHRIQGRVLQLLERASGNILGRLVCEEKQWRVLPQNGRHGTTIAVDGKGLNASHINQIVVVEPIPAAQIGGLPCGAIREFLGPADSAATVIEVTARKYALPRSFSAPCLAMARSLPNHVRAIDRRGRVDLTGLPLVTIDGEDARDFDDAVYCAPIAQQGDIPGGWRLIVAIADVGHYVPCGSDIDLDAYERATSVYFPGRVLPMLPESLSQGLCSLNPDVLRLCLACDMHIGPEGDIVSYRFDPGVLRSHARLTYDEANALLHDPSIASANASAHAPTHTPAHTPAHTDRIQDLRHLHDVYQALLRARQQRGAMDLDTVETYVLCDAEGRVERIVPRQRNDAHRMIEEAMLAANVCSADLLRRNGHHALYRVHAAPTEEKLETLRLYLGALGVEASLGPQPKPADFQRIALATRDRPDVLQIHTMLLRSMQQAMYTPSNAGHFGLAYEAYAHFTSPIRRYPDLLVHRVIRAILQRKRYPLRPLPMPDASPTGSPALSALFALLRKKSSKELERWQAAGVHCSARERRADEAAREVDSWMKCSYLQRHVGDVFHGTISAVTAFGLFVTLEPLYIDGLLHISALSGEYYAFDEERRELRGTRSGKRYTAGQRVTVQVARIDPDERRIDLGWPTTARGTPAM</sequence>
<name>U5NDV0_9BURK</name>
<dbReference type="InterPro" id="IPR050180">
    <property type="entry name" value="RNR_Ribonuclease"/>
</dbReference>
<dbReference type="SMART" id="SM00955">
    <property type="entry name" value="RNB"/>
    <property type="match status" value="1"/>
</dbReference>
<dbReference type="InterPro" id="IPR011805">
    <property type="entry name" value="RNase_R"/>
</dbReference>
<dbReference type="GO" id="GO:0008859">
    <property type="term" value="F:exoribonuclease II activity"/>
    <property type="evidence" value="ECO:0007669"/>
    <property type="project" value="UniProtKB-UniRule"/>
</dbReference>
<evidence type="ECO:0000256" key="8">
    <source>
        <dbReference type="HAMAP-Rule" id="MF_01895"/>
    </source>
</evidence>
<dbReference type="GO" id="GO:0006402">
    <property type="term" value="P:mRNA catabolic process"/>
    <property type="evidence" value="ECO:0007669"/>
    <property type="project" value="TreeGrafter"/>
</dbReference>
<evidence type="ECO:0000256" key="5">
    <source>
        <dbReference type="ARBA" id="ARBA00022801"/>
    </source>
</evidence>
<dbReference type="GO" id="GO:0005829">
    <property type="term" value="C:cytosol"/>
    <property type="evidence" value="ECO:0007669"/>
    <property type="project" value="TreeGrafter"/>
</dbReference>
<dbReference type="OrthoDB" id="9764149at2"/>
<dbReference type="SMART" id="SM00316">
    <property type="entry name" value="S1"/>
    <property type="match status" value="1"/>
</dbReference>
<organism evidence="10 11">
    <name type="scientific">Candidatus Symbiobacter mobilis CR</name>
    <dbReference type="NCBI Taxonomy" id="946483"/>
    <lineage>
        <taxon>Bacteria</taxon>
        <taxon>Pseudomonadati</taxon>
        <taxon>Pseudomonadota</taxon>
        <taxon>Betaproteobacteria</taxon>
        <taxon>Burkholderiales</taxon>
        <taxon>Comamonadaceae</taxon>
    </lineage>
</organism>
<dbReference type="SUPFAM" id="SSF50249">
    <property type="entry name" value="Nucleic acid-binding proteins"/>
    <property type="match status" value="4"/>
</dbReference>
<dbReference type="Pfam" id="PF08206">
    <property type="entry name" value="OB_RNB"/>
    <property type="match status" value="1"/>
</dbReference>
<dbReference type="PANTHER" id="PTHR23355">
    <property type="entry name" value="RIBONUCLEASE"/>
    <property type="match status" value="1"/>
</dbReference>
<keyword evidence="11" id="KW-1185">Reference proteome</keyword>
<dbReference type="PROSITE" id="PS50126">
    <property type="entry name" value="S1"/>
    <property type="match status" value="1"/>
</dbReference>
<accession>U5NDV0</accession>
<dbReference type="InterPro" id="IPR012340">
    <property type="entry name" value="NA-bd_OB-fold"/>
</dbReference>
<dbReference type="InterPro" id="IPR013223">
    <property type="entry name" value="RNase_B_OB_dom"/>
</dbReference>
<dbReference type="InterPro" id="IPR011129">
    <property type="entry name" value="CSD"/>
</dbReference>
<dbReference type="PANTHER" id="PTHR23355:SF9">
    <property type="entry name" value="DIS3-LIKE EXONUCLEASE 2"/>
    <property type="match status" value="1"/>
</dbReference>
<dbReference type="InterPro" id="IPR004476">
    <property type="entry name" value="RNase_II/RNase_R"/>
</dbReference>
<dbReference type="NCBIfam" id="TIGR00358">
    <property type="entry name" value="3_prime_RNase"/>
    <property type="match status" value="1"/>
</dbReference>
<evidence type="ECO:0000256" key="3">
    <source>
        <dbReference type="ARBA" id="ARBA00022490"/>
    </source>
</evidence>
<dbReference type="HAMAP" id="MF_01895">
    <property type="entry name" value="RNase_R"/>
    <property type="match status" value="1"/>
</dbReference>
<evidence type="ECO:0000256" key="2">
    <source>
        <dbReference type="ARBA" id="ARBA00004496"/>
    </source>
</evidence>
<dbReference type="GO" id="GO:0003723">
    <property type="term" value="F:RNA binding"/>
    <property type="evidence" value="ECO:0007669"/>
    <property type="project" value="UniProtKB-UniRule"/>
</dbReference>
<dbReference type="Proteomes" id="UP000017184">
    <property type="component" value="Chromosome"/>
</dbReference>
<dbReference type="Pfam" id="PF17876">
    <property type="entry name" value="CSD2"/>
    <property type="match status" value="1"/>
</dbReference>
<dbReference type="Pfam" id="PF00575">
    <property type="entry name" value="S1"/>
    <property type="match status" value="1"/>
</dbReference>
<comment type="catalytic activity">
    <reaction evidence="1 8">
        <text>Exonucleolytic cleavage in the 3'- to 5'-direction to yield nucleoside 5'-phosphates.</text>
        <dbReference type="EC" id="3.1.13.1"/>
    </reaction>
</comment>
<evidence type="ECO:0000313" key="11">
    <source>
        <dbReference type="Proteomes" id="UP000017184"/>
    </source>
</evidence>
<dbReference type="SMART" id="SM00357">
    <property type="entry name" value="CSP"/>
    <property type="match status" value="1"/>
</dbReference>
<evidence type="ECO:0000256" key="4">
    <source>
        <dbReference type="ARBA" id="ARBA00022722"/>
    </source>
</evidence>
<feature type="domain" description="S1 motif" evidence="9">
    <location>
        <begin position="612"/>
        <end position="693"/>
    </location>
</feature>
<dbReference type="eggNOG" id="COG0557">
    <property type="taxonomic scope" value="Bacteria"/>
</dbReference>
<keyword evidence="4 8" id="KW-0540">Nuclease</keyword>
<dbReference type="PATRIC" id="fig|946483.4.peg.2339"/>
<keyword evidence="7 8" id="KW-0694">RNA-binding</keyword>
<dbReference type="EC" id="3.1.13.1" evidence="8"/>
<dbReference type="Gene3D" id="2.40.50.140">
    <property type="entry name" value="Nucleic acid-binding proteins"/>
    <property type="match status" value="2"/>
</dbReference>
<evidence type="ECO:0000259" key="9">
    <source>
        <dbReference type="PROSITE" id="PS50126"/>
    </source>
</evidence>
<comment type="similarity">
    <text evidence="8">Belongs to the RNR ribonuclease family. RNase R subfamily.</text>
</comment>
<comment type="function">
    <text evidence="8">3'-5' exoribonuclease that releases 5'-nucleoside monophosphates and is involved in maturation of structured RNAs.</text>
</comment>
<comment type="subcellular location">
    <subcellularLocation>
        <location evidence="2 8">Cytoplasm</location>
    </subcellularLocation>
</comment>
<dbReference type="InterPro" id="IPR003029">
    <property type="entry name" value="S1_domain"/>
</dbReference>
<evidence type="ECO:0000256" key="1">
    <source>
        <dbReference type="ARBA" id="ARBA00001849"/>
    </source>
</evidence>